<feature type="transmembrane region" description="Helical" evidence="1">
    <location>
        <begin position="39"/>
        <end position="57"/>
    </location>
</feature>
<evidence type="ECO:0000313" key="2">
    <source>
        <dbReference type="EMBL" id="ADD81061.1"/>
    </source>
</evidence>
<sequence length="83" mass="9011">MKGTTMSDQNENIVIEEDATPVRFRRLKKVLSKIEENSAIIAIATATAVSAAGIIALNRLDKKTTETIEVAEPKVIETAPTED</sequence>
<organism evidence="2 3">
    <name type="scientific">Rhodococcus phage ReqiPoco6</name>
    <dbReference type="NCBI Taxonomy" id="691964"/>
    <lineage>
        <taxon>Viruses</taxon>
        <taxon>Duplodnaviria</taxon>
        <taxon>Heunggongvirae</taxon>
        <taxon>Uroviricota</taxon>
        <taxon>Caudoviricetes</taxon>
        <taxon>Pepyhexavirus</taxon>
        <taxon>Pepyhexavirus poco6</taxon>
    </lineage>
</organism>
<dbReference type="Proteomes" id="UP000001057">
    <property type="component" value="Segment"/>
</dbReference>
<dbReference type="GeneID" id="18559773"/>
<dbReference type="RefSeq" id="YP_009012644.1">
    <property type="nucleotide sequence ID" value="NC_023694.1"/>
</dbReference>
<keyword evidence="1" id="KW-0472">Membrane</keyword>
<dbReference type="OrthoDB" id="41212at10239"/>
<evidence type="ECO:0000256" key="1">
    <source>
        <dbReference type="SAM" id="Phobius"/>
    </source>
</evidence>
<protein>
    <submittedName>
        <fullName evidence="2">Gp063</fullName>
    </submittedName>
</protein>
<dbReference type="KEGG" id="vg:18559773"/>
<reference evidence="2 3" key="1">
    <citation type="journal article" date="2011" name="Appl. Environ. Microbiol.">
        <title>Genomic and functional analyses of Rhodococcus equi phages ReqiPepy6, ReqiPoco6, ReqiPine5, and ReqiDocB7.</title>
        <authorList>
            <person name="Summer E.J."/>
            <person name="Liu M."/>
            <person name="Gill J.J."/>
            <person name="Grant M."/>
            <person name="Chan-Cortes T.N."/>
            <person name="Ferguson L."/>
            <person name="Janes C."/>
            <person name="Lange K."/>
            <person name="Bertoli M."/>
            <person name="Moore C."/>
            <person name="Orchard R.C."/>
            <person name="Cohen N."/>
            <person name="Young R."/>
        </authorList>
    </citation>
    <scope>NUCLEOTIDE SEQUENCE [LARGE SCALE GENOMIC DNA]</scope>
</reference>
<evidence type="ECO:0000313" key="3">
    <source>
        <dbReference type="Proteomes" id="UP000001057"/>
    </source>
</evidence>
<keyword evidence="1" id="KW-1133">Transmembrane helix</keyword>
<name>D4P7T1_9CAUD</name>
<keyword evidence="1" id="KW-0812">Transmembrane</keyword>
<accession>D4P7T1</accession>
<dbReference type="EMBL" id="GU580942">
    <property type="protein sequence ID" value="ADD81061.1"/>
    <property type="molecule type" value="Genomic_DNA"/>
</dbReference>
<gene>
    <name evidence="2" type="ORF">Poco6gene063</name>
</gene>
<keyword evidence="3" id="KW-1185">Reference proteome</keyword>
<proteinExistence type="predicted"/>